<dbReference type="PANTHER" id="PTHR13136">
    <property type="entry name" value="TESTIS DEVELOPMENT PROTEIN PRTD"/>
    <property type="match status" value="1"/>
</dbReference>
<keyword evidence="3" id="KW-1185">Reference proteome</keyword>
<proteinExistence type="predicted"/>
<dbReference type="PANTHER" id="PTHR13136:SF11">
    <property type="entry name" value="TESTIS-EXPRESSED PROTEIN 30"/>
    <property type="match status" value="1"/>
</dbReference>
<dbReference type="Pfam" id="PF20408">
    <property type="entry name" value="Abhydrolase_11"/>
    <property type="match status" value="1"/>
</dbReference>
<accession>A0A4R1N0L0</accession>
<dbReference type="AlphaFoldDB" id="A0A4R1N0L0"/>
<dbReference type="EMBL" id="SMGR01000005">
    <property type="protein sequence ID" value="TCK99244.1"/>
    <property type="molecule type" value="Genomic_DNA"/>
</dbReference>
<evidence type="ECO:0000259" key="1">
    <source>
        <dbReference type="Pfam" id="PF20408"/>
    </source>
</evidence>
<feature type="domain" description="KANL3/Tex30 alpha/beta hydrolase-like" evidence="1">
    <location>
        <begin position="14"/>
        <end position="207"/>
    </location>
</feature>
<evidence type="ECO:0000313" key="3">
    <source>
        <dbReference type="Proteomes" id="UP000295673"/>
    </source>
</evidence>
<dbReference type="SUPFAM" id="SSF53474">
    <property type="entry name" value="alpha/beta-Hydrolases"/>
    <property type="match status" value="1"/>
</dbReference>
<reference evidence="2 3" key="1">
    <citation type="submission" date="2019-03" db="EMBL/GenBank/DDBJ databases">
        <title>Genomic Encyclopedia of Archaeal and Bacterial Type Strains, Phase II (KMG-II): from individual species to whole genera.</title>
        <authorList>
            <person name="Goeker M."/>
        </authorList>
    </citation>
    <scope>NUCLEOTIDE SEQUENCE [LARGE SCALE GENOMIC DNA]</scope>
    <source>
        <strain evidence="2 3">DSM 26433</strain>
    </source>
</reference>
<sequence length="211" mass="22893">MVEFLVNEAADADCTFVFAHGAGAAMDIPFMNHIADGLALSGIRVVRFEFEYMAARRSGGPRRPPPRIEKIEAEFRSAFDELGQDGPVFLGGKSMGGRVASLIGGDLFAAGRIGGVVCVGYPFHPQNKPEKLRTDHLQDAKAPLLICQGSRDPFGTMNEVAGYGLSETVDVFWLEDGDHDLKPRKRVTGLSQQDHLSAVCKTAAGWMKSRI</sequence>
<dbReference type="InterPro" id="IPR029058">
    <property type="entry name" value="AB_hydrolase_fold"/>
</dbReference>
<gene>
    <name evidence="2" type="ORF">BXY66_3745</name>
</gene>
<name>A0A4R1N0L0_9RHOB</name>
<evidence type="ECO:0000313" key="2">
    <source>
        <dbReference type="EMBL" id="TCK99244.1"/>
    </source>
</evidence>
<dbReference type="Proteomes" id="UP000295673">
    <property type="component" value="Unassembled WGS sequence"/>
</dbReference>
<dbReference type="OrthoDB" id="652634at2"/>
<organism evidence="2 3">
    <name type="scientific">Shimia isoporae</name>
    <dbReference type="NCBI Taxonomy" id="647720"/>
    <lineage>
        <taxon>Bacteria</taxon>
        <taxon>Pseudomonadati</taxon>
        <taxon>Pseudomonadota</taxon>
        <taxon>Alphaproteobacteria</taxon>
        <taxon>Rhodobacterales</taxon>
        <taxon>Roseobacteraceae</taxon>
    </lineage>
</organism>
<protein>
    <recommendedName>
        <fullName evidence="1">KANL3/Tex30 alpha/beta hydrolase-like domain-containing protein</fullName>
    </recommendedName>
</protein>
<comment type="caution">
    <text evidence="2">The sequence shown here is derived from an EMBL/GenBank/DDBJ whole genome shotgun (WGS) entry which is preliminary data.</text>
</comment>
<dbReference type="RefSeq" id="WP_132861871.1">
    <property type="nucleotide sequence ID" value="NZ_SMGR01000005.1"/>
</dbReference>
<dbReference type="Gene3D" id="3.40.50.1820">
    <property type="entry name" value="alpha/beta hydrolase"/>
    <property type="match status" value="1"/>
</dbReference>
<dbReference type="InterPro" id="IPR026555">
    <property type="entry name" value="NSL3/Tex30"/>
</dbReference>
<dbReference type="InterPro" id="IPR046879">
    <property type="entry name" value="KANL3/Tex30_Abhydrolase"/>
</dbReference>